<evidence type="ECO:0000256" key="4">
    <source>
        <dbReference type="ARBA" id="ARBA00023315"/>
    </source>
</evidence>
<comment type="caution">
    <text evidence="8">The sequence shown here is derived from an EMBL/GenBank/DDBJ whole genome shotgun (WGS) entry which is preliminary data.</text>
</comment>
<dbReference type="InterPro" id="IPR000905">
    <property type="entry name" value="Gcp-like_dom"/>
</dbReference>
<sequence>MIILGIESSCDETATSVIEGVGDKVKVLSNIVSSQIEIHKKYGGVVPEIAAREHVLNILPVINEALEKAGIKIPPTPFVKGGFIDGIAVATGPGLVTSLLVGVESAKTLAYAWQIPSIAVNHIEGHIYANFIDREKIQFPALVLTVSGGHTNLVLMKSHGKLQIIGETVDDAAGEAFDKAAQLMKLGYPGGPVVSAWAEKYSNQKNLTPLTPLARGAVKLPRPMMNKPGFNFSFSGLKTALLYELQKDKNWKKRISEYCHEFQQAVVDVLIYKTIKAAEQYKVKTVMLSGGVSANKALRLQLEQAVKDKLNYVSFLMPELKYTTDNAAMIATAGYFKAQRKKFTPWQKLKVDSNLELK</sequence>
<feature type="binding site" evidence="6">
    <location>
        <position position="126"/>
    </location>
    <ligand>
        <name>Fe cation</name>
        <dbReference type="ChEBI" id="CHEBI:24875"/>
    </ligand>
</feature>
<gene>
    <name evidence="6" type="primary">tsaD</name>
    <name evidence="8" type="ORF">UT64_C0003G0003</name>
</gene>
<feature type="binding site" evidence="6">
    <location>
        <position position="191"/>
    </location>
    <ligand>
        <name>substrate</name>
    </ligand>
</feature>
<evidence type="ECO:0000256" key="6">
    <source>
        <dbReference type="HAMAP-Rule" id="MF_01445"/>
    </source>
</evidence>
<reference evidence="8 9" key="1">
    <citation type="journal article" date="2015" name="Nature">
        <title>rRNA introns, odd ribosomes, and small enigmatic genomes across a large radiation of phyla.</title>
        <authorList>
            <person name="Brown C.T."/>
            <person name="Hug L.A."/>
            <person name="Thomas B.C."/>
            <person name="Sharon I."/>
            <person name="Castelle C.J."/>
            <person name="Singh A."/>
            <person name="Wilkins M.J."/>
            <person name="Williams K.H."/>
            <person name="Banfield J.F."/>
        </authorList>
    </citation>
    <scope>NUCLEOTIDE SEQUENCE [LARGE SCALE GENOMIC DNA]</scope>
</reference>
<dbReference type="InterPro" id="IPR017861">
    <property type="entry name" value="KAE1/TsaD"/>
</dbReference>
<feature type="binding site" evidence="6">
    <location>
        <position position="178"/>
    </location>
    <ligand>
        <name>substrate</name>
    </ligand>
</feature>
<dbReference type="SUPFAM" id="SSF53067">
    <property type="entry name" value="Actin-like ATPase domain"/>
    <property type="match status" value="2"/>
</dbReference>
<feature type="binding site" evidence="6">
    <location>
        <position position="295"/>
    </location>
    <ligand>
        <name>substrate</name>
    </ligand>
</feature>
<dbReference type="NCBIfam" id="TIGR00329">
    <property type="entry name" value="gcp_kae1"/>
    <property type="match status" value="1"/>
</dbReference>
<dbReference type="GO" id="GO:0002949">
    <property type="term" value="P:tRNA threonylcarbamoyladenosine modification"/>
    <property type="evidence" value="ECO:0007669"/>
    <property type="project" value="UniProtKB-UniRule"/>
</dbReference>
<dbReference type="PRINTS" id="PR00789">
    <property type="entry name" value="OSIALOPTASE"/>
</dbReference>
<organism evidence="8 9">
    <name type="scientific">Candidatus Falkowbacteria bacterium GW2011_GWF2_39_8</name>
    <dbReference type="NCBI Taxonomy" id="1618642"/>
    <lineage>
        <taxon>Bacteria</taxon>
        <taxon>Candidatus Falkowiibacteriota</taxon>
    </lineage>
</organism>
<accession>A0A0G0T7G2</accession>
<dbReference type="EC" id="2.3.1.234" evidence="6"/>
<feature type="binding site" evidence="6">
    <location>
        <position position="325"/>
    </location>
    <ligand>
        <name>Fe cation</name>
        <dbReference type="ChEBI" id="CHEBI:24875"/>
    </ligand>
</feature>
<dbReference type="PANTHER" id="PTHR11735">
    <property type="entry name" value="TRNA N6-ADENOSINE THREONYLCARBAMOYLTRANSFERASE"/>
    <property type="match status" value="1"/>
</dbReference>
<keyword evidence="6" id="KW-0408">Iron</keyword>
<feature type="domain" description="Gcp-like" evidence="7">
    <location>
        <begin position="26"/>
        <end position="331"/>
    </location>
</feature>
<dbReference type="Pfam" id="PF00814">
    <property type="entry name" value="TsaD"/>
    <property type="match status" value="1"/>
</dbReference>
<evidence type="ECO:0000256" key="5">
    <source>
        <dbReference type="ARBA" id="ARBA00048117"/>
    </source>
</evidence>
<dbReference type="Gene3D" id="3.30.420.40">
    <property type="match status" value="2"/>
</dbReference>
<comment type="cofactor">
    <cofactor evidence="6">
        <name>Fe(2+)</name>
        <dbReference type="ChEBI" id="CHEBI:29033"/>
    </cofactor>
    <text evidence="6">Binds 1 Fe(2+) ion per subunit.</text>
</comment>
<feature type="binding site" evidence="6">
    <location>
        <begin position="145"/>
        <end position="149"/>
    </location>
    <ligand>
        <name>substrate</name>
    </ligand>
</feature>
<dbReference type="GO" id="GO:0005506">
    <property type="term" value="F:iron ion binding"/>
    <property type="evidence" value="ECO:0007669"/>
    <property type="project" value="UniProtKB-UniRule"/>
</dbReference>
<dbReference type="GO" id="GO:0005737">
    <property type="term" value="C:cytoplasm"/>
    <property type="evidence" value="ECO:0007669"/>
    <property type="project" value="UniProtKB-SubCell"/>
</dbReference>
<dbReference type="InterPro" id="IPR022450">
    <property type="entry name" value="TsaD"/>
</dbReference>
<keyword evidence="2 6" id="KW-0819">tRNA processing</keyword>
<dbReference type="PATRIC" id="fig|1618642.3.peg.88"/>
<evidence type="ECO:0000256" key="3">
    <source>
        <dbReference type="ARBA" id="ARBA00022723"/>
    </source>
</evidence>
<comment type="subcellular location">
    <subcellularLocation>
        <location evidence="6">Cytoplasm</location>
    </subcellularLocation>
</comment>
<evidence type="ECO:0000259" key="7">
    <source>
        <dbReference type="Pfam" id="PF00814"/>
    </source>
</evidence>
<comment type="caution">
    <text evidence="6">Lacks conserved residue(s) required for the propagation of feature annotation.</text>
</comment>
<dbReference type="Proteomes" id="UP000034137">
    <property type="component" value="Unassembled WGS sequence"/>
</dbReference>
<dbReference type="PROSITE" id="PS01016">
    <property type="entry name" value="GLYCOPROTEASE"/>
    <property type="match status" value="1"/>
</dbReference>
<evidence type="ECO:0000313" key="9">
    <source>
        <dbReference type="Proteomes" id="UP000034137"/>
    </source>
</evidence>
<dbReference type="InterPro" id="IPR043129">
    <property type="entry name" value="ATPase_NBD"/>
</dbReference>
<dbReference type="PANTHER" id="PTHR11735:SF6">
    <property type="entry name" value="TRNA N6-ADENOSINE THREONYLCARBAMOYLTRANSFERASE, MITOCHONDRIAL"/>
    <property type="match status" value="1"/>
</dbReference>
<dbReference type="NCBIfam" id="TIGR03723">
    <property type="entry name" value="T6A_TsaD_YgjD"/>
    <property type="match status" value="1"/>
</dbReference>
<comment type="similarity">
    <text evidence="6">Belongs to the KAE1 / TsaD family.</text>
</comment>
<feature type="binding site" evidence="6">
    <location>
        <position position="122"/>
    </location>
    <ligand>
        <name>Fe cation</name>
        <dbReference type="ChEBI" id="CHEBI:24875"/>
    </ligand>
</feature>
<proteinExistence type="inferred from homology"/>
<dbReference type="GO" id="GO:0061711">
    <property type="term" value="F:tRNA N(6)-L-threonylcarbamoyladenine synthase activity"/>
    <property type="evidence" value="ECO:0007669"/>
    <property type="project" value="UniProtKB-EC"/>
</dbReference>
<evidence type="ECO:0000313" key="8">
    <source>
        <dbReference type="EMBL" id="KKR33782.1"/>
    </source>
</evidence>
<dbReference type="CDD" id="cd24133">
    <property type="entry name" value="ASKHA_NBD_TsaD_bac"/>
    <property type="match status" value="1"/>
</dbReference>
<dbReference type="AlphaFoldDB" id="A0A0G0T7G2"/>
<dbReference type="EMBL" id="LBXO01000003">
    <property type="protein sequence ID" value="KKR33782.1"/>
    <property type="molecule type" value="Genomic_DNA"/>
</dbReference>
<keyword evidence="6" id="KW-0963">Cytoplasm</keyword>
<dbReference type="InterPro" id="IPR017860">
    <property type="entry name" value="Peptidase_M22_CS"/>
</dbReference>
<keyword evidence="4 6" id="KW-0012">Acyltransferase</keyword>
<keyword evidence="1 6" id="KW-0808">Transferase</keyword>
<comment type="catalytic activity">
    <reaction evidence="5 6">
        <text>L-threonylcarbamoyladenylate + adenosine(37) in tRNA = N(6)-L-threonylcarbamoyladenosine(37) in tRNA + AMP + H(+)</text>
        <dbReference type="Rhea" id="RHEA:37059"/>
        <dbReference type="Rhea" id="RHEA-COMP:10162"/>
        <dbReference type="Rhea" id="RHEA-COMP:10163"/>
        <dbReference type="ChEBI" id="CHEBI:15378"/>
        <dbReference type="ChEBI" id="CHEBI:73682"/>
        <dbReference type="ChEBI" id="CHEBI:74411"/>
        <dbReference type="ChEBI" id="CHEBI:74418"/>
        <dbReference type="ChEBI" id="CHEBI:456215"/>
        <dbReference type="EC" id="2.3.1.234"/>
    </reaction>
</comment>
<dbReference type="FunFam" id="3.30.420.40:FF:000012">
    <property type="entry name" value="tRNA N6-adenosine threonylcarbamoyltransferase"/>
    <property type="match status" value="1"/>
</dbReference>
<evidence type="ECO:0000256" key="2">
    <source>
        <dbReference type="ARBA" id="ARBA00022694"/>
    </source>
</evidence>
<keyword evidence="3 6" id="KW-0479">Metal-binding</keyword>
<comment type="function">
    <text evidence="6">Required for the formation of a threonylcarbamoyl group on adenosine at position 37 (t(6)A37) in tRNAs that read codons beginning with adenine. Is involved in the transfer of the threonylcarbamoyl moiety of threonylcarbamoyl-AMP (TC-AMP) to the N6 group of A37, together with TsaE and TsaB. TsaD likely plays a direct catalytic role in this reaction.</text>
</comment>
<name>A0A0G0T7G2_9BACT</name>
<protein>
    <recommendedName>
        <fullName evidence="6">tRNA N6-adenosine threonylcarbamoyltransferase</fullName>
        <ecNumber evidence="6">2.3.1.234</ecNumber>
    </recommendedName>
    <alternativeName>
        <fullName evidence="6">N6-L-threonylcarbamoyladenine synthase</fullName>
        <shortName evidence="6">t(6)A synthase</shortName>
    </alternativeName>
    <alternativeName>
        <fullName evidence="6">t(6)A37 threonylcarbamoyladenosine biosynthesis protein TsaD</fullName>
    </alternativeName>
    <alternativeName>
        <fullName evidence="6">tRNA threonylcarbamoyladenosine biosynthesis protein TsaD</fullName>
    </alternativeName>
</protein>
<dbReference type="HAMAP" id="MF_01445">
    <property type="entry name" value="TsaD"/>
    <property type="match status" value="1"/>
</dbReference>
<evidence type="ECO:0000256" key="1">
    <source>
        <dbReference type="ARBA" id="ARBA00022679"/>
    </source>
</evidence>